<dbReference type="AlphaFoldDB" id="A0AAW3V5K6"/>
<name>A0AAW3V5K6_9BURK</name>
<proteinExistence type="predicted"/>
<evidence type="ECO:0000313" key="1">
    <source>
        <dbReference type="EMBL" id="MBB6204466.1"/>
    </source>
</evidence>
<comment type="caution">
    <text evidence="1">The sequence shown here is derived from an EMBL/GenBank/DDBJ whole genome shotgun (WGS) entry which is preliminary data.</text>
</comment>
<evidence type="ECO:0000313" key="2">
    <source>
        <dbReference type="Proteomes" id="UP000518681"/>
    </source>
</evidence>
<protein>
    <submittedName>
        <fullName evidence="1">3'-phosphoadenosine 5'-phosphosulfate sulfotransferase (PAPS reductase)/FAD synthetase</fullName>
    </submittedName>
</protein>
<dbReference type="InterPro" id="IPR014729">
    <property type="entry name" value="Rossmann-like_a/b/a_fold"/>
</dbReference>
<dbReference type="Gene3D" id="3.40.50.620">
    <property type="entry name" value="HUPs"/>
    <property type="match status" value="1"/>
</dbReference>
<dbReference type="Proteomes" id="UP000518681">
    <property type="component" value="Unassembled WGS sequence"/>
</dbReference>
<dbReference type="SUPFAM" id="SSF52402">
    <property type="entry name" value="Adenine nucleotide alpha hydrolases-like"/>
    <property type="match status" value="1"/>
</dbReference>
<reference evidence="1 2" key="1">
    <citation type="submission" date="2020-08" db="EMBL/GenBank/DDBJ databases">
        <title>Genomic Encyclopedia of Type Strains, Phase IV (KMG-V): Genome sequencing to study the core and pangenomes of soil and plant-associated prokaryotes.</title>
        <authorList>
            <person name="Whitman W."/>
        </authorList>
    </citation>
    <scope>NUCLEOTIDE SEQUENCE [LARGE SCALE GENOMIC DNA]</scope>
    <source>
        <strain evidence="1 2">SEMIA 4013</strain>
    </source>
</reference>
<accession>A0AAW3V5K6</accession>
<sequence>MFSRINPENTMFDEILAKMESVIAILMQKIAAGHVLQCGYSGGKDSTCVALLMLEAVRRSKIAGVPQARHYIATSDTTIENPSLSNHLHIALEEMSEFCEDSELDVEVHVAKPSLSAQFVVSHIGRGTLIRTPENGVKKDKATGKNKTARACADDWKLVPLGRLRVLLEREAADSGYREPIVLLGTRFSESPVRAALMSERQESHLDVSRHKDGYLTFSCIADWDLSDVWEMVSMFSEEKFVPFASPLSIRTIQRMIELYRAGNEGTCGVTIGDGGNKSACGSRFGCSFCCVTGERDKSMESMIQEPEHAHLAGLNRFRNYLLATQWDMSKRELVGRKISAAGYTRVQADVSSYQHRVTLLKYLITLDVLEQERAEQHQADLVEGVIDDTVVNRELCEVQFQLVTPQQLVAVDFFLSMHHYAPNAFPALSVWHDVYTLGRRYHVPVVEAKAKVPIQLHGWYRVGKYDAEAPVDGLRDYLAEQWNRFRHPDRISAYAVTTEGERVAYFEERDQMEVDAEAACAFVTCTFDTRFMLESQGYPAMHSARFWLNEGILKLPAGMAQRYQEMAKRGQYFARLAERLNLTPRELDEHLIRNAISDRDHSALLSDERNDIWDPQMSLFGEAA</sequence>
<gene>
    <name evidence="1" type="ORF">GGD69_005360</name>
</gene>
<dbReference type="EMBL" id="JACIIK010000009">
    <property type="protein sequence ID" value="MBB6204466.1"/>
    <property type="molecule type" value="Genomic_DNA"/>
</dbReference>
<organism evidence="1 2">
    <name type="scientific">Paraburkholderia fungorum</name>
    <dbReference type="NCBI Taxonomy" id="134537"/>
    <lineage>
        <taxon>Bacteria</taxon>
        <taxon>Pseudomonadati</taxon>
        <taxon>Pseudomonadota</taxon>
        <taxon>Betaproteobacteria</taxon>
        <taxon>Burkholderiales</taxon>
        <taxon>Burkholderiaceae</taxon>
        <taxon>Paraburkholderia</taxon>
    </lineage>
</organism>